<evidence type="ECO:0000313" key="2">
    <source>
        <dbReference type="Proteomes" id="UP001732700"/>
    </source>
</evidence>
<sequence>MLWLVLYLQRKRGRPEGSKSARSKIDQKPVLLDSSSSSSSYNKGVEDDPDFELPTLMRKRGRPVSSKYTKRKIGQQPLLVDSSSSSSEDKKDKDDHLQPERKRGRPAGSKSAREQKLVLLDSSSGSSSYNKGVEGNDFEPPTPMRKKGRPACSKYAKRKTEHEPLLVDSSSSSSSEGKKGVDDNLQPEVSDDDGLKKYACVKGTALGRAEELEKKLPAEGPSFIKSMKHSQVVQGFWLGLPALFCRKYLPNHDLNIVLEDEEGEICNTNYLAYKTGLSGGWKGFSEQHDLEIGNVLVFHLVQPTRFKVYILRENKLSSTDGVLGHLSLDTSMENTTSKKDEEESSDQDIKSKEEEPEVVTGDSSNASRDDSDNLASKEAAGGTIRSPSPDTSDFVAMKRLVDFKIEELKLRRTGVMKQLRYFESSVSILNDTLKDIDVEMEVMLKASTKKQKDQAVRKLAAAPW</sequence>
<dbReference type="Proteomes" id="UP001732700">
    <property type="component" value="Chromosome 2D"/>
</dbReference>
<evidence type="ECO:0000313" key="1">
    <source>
        <dbReference type="EnsemblPlants" id="AVESA.00010b.r2.2DG0391860.1.CDS"/>
    </source>
</evidence>
<reference evidence="1" key="1">
    <citation type="submission" date="2021-05" db="EMBL/GenBank/DDBJ databases">
        <authorList>
            <person name="Scholz U."/>
            <person name="Mascher M."/>
            <person name="Fiebig A."/>
        </authorList>
    </citation>
    <scope>NUCLEOTIDE SEQUENCE [LARGE SCALE GENOMIC DNA]</scope>
</reference>
<keyword evidence="2" id="KW-1185">Reference proteome</keyword>
<proteinExistence type="predicted"/>
<dbReference type="EnsemblPlants" id="AVESA.00010b.r2.2DG0391860.1">
    <property type="protein sequence ID" value="AVESA.00010b.r2.2DG0391860.1.CDS"/>
    <property type="gene ID" value="AVESA.00010b.r2.2DG0391860"/>
</dbReference>
<reference evidence="1" key="2">
    <citation type="submission" date="2025-09" db="UniProtKB">
        <authorList>
            <consortium name="EnsemblPlants"/>
        </authorList>
    </citation>
    <scope>IDENTIFICATION</scope>
</reference>
<protein>
    <submittedName>
        <fullName evidence="1">Uncharacterized protein</fullName>
    </submittedName>
</protein>
<organism evidence="1 2">
    <name type="scientific">Avena sativa</name>
    <name type="common">Oat</name>
    <dbReference type="NCBI Taxonomy" id="4498"/>
    <lineage>
        <taxon>Eukaryota</taxon>
        <taxon>Viridiplantae</taxon>
        <taxon>Streptophyta</taxon>
        <taxon>Embryophyta</taxon>
        <taxon>Tracheophyta</taxon>
        <taxon>Spermatophyta</taxon>
        <taxon>Magnoliopsida</taxon>
        <taxon>Liliopsida</taxon>
        <taxon>Poales</taxon>
        <taxon>Poaceae</taxon>
        <taxon>BOP clade</taxon>
        <taxon>Pooideae</taxon>
        <taxon>Poodae</taxon>
        <taxon>Poeae</taxon>
        <taxon>Poeae Chloroplast Group 1 (Aveneae type)</taxon>
        <taxon>Aveninae</taxon>
        <taxon>Avena</taxon>
    </lineage>
</organism>
<name>A0ACD5V8Y4_AVESA</name>
<accession>A0ACD5V8Y4</accession>